<dbReference type="Pfam" id="PF23212">
    <property type="entry name" value="DUF7064"/>
    <property type="match status" value="1"/>
</dbReference>
<evidence type="ECO:0000313" key="4">
    <source>
        <dbReference type="Proteomes" id="UP000193083"/>
    </source>
</evidence>
<gene>
    <name evidence="3" type="ORF">SAMN02982922_1073</name>
</gene>
<dbReference type="InterPro" id="IPR055492">
    <property type="entry name" value="DUF7064"/>
</dbReference>
<evidence type="ECO:0000259" key="1">
    <source>
        <dbReference type="Pfam" id="PF23212"/>
    </source>
</evidence>
<protein>
    <submittedName>
        <fullName evidence="3">Uncharacterized protein</fullName>
    </submittedName>
</protein>
<dbReference type="RefSeq" id="WP_085463198.1">
    <property type="nucleotide sequence ID" value="NZ_FXBL01000004.1"/>
</dbReference>
<evidence type="ECO:0000259" key="2">
    <source>
        <dbReference type="Pfam" id="PF23213"/>
    </source>
</evidence>
<dbReference type="InterPro" id="IPR055493">
    <property type="entry name" value="DUF7065"/>
</dbReference>
<evidence type="ECO:0000313" key="3">
    <source>
        <dbReference type="EMBL" id="SMH30696.1"/>
    </source>
</evidence>
<feature type="domain" description="DUF7065" evidence="2">
    <location>
        <begin position="86"/>
        <end position="181"/>
    </location>
</feature>
<dbReference type="EMBL" id="FXBL01000004">
    <property type="protein sequence ID" value="SMH30696.1"/>
    <property type="molecule type" value="Genomic_DNA"/>
</dbReference>
<dbReference type="Proteomes" id="UP000193083">
    <property type="component" value="Unassembled WGS sequence"/>
</dbReference>
<keyword evidence="4" id="KW-1185">Reference proteome</keyword>
<dbReference type="AlphaFoldDB" id="A0A1X7N0E5"/>
<accession>A0A1X7N0E5</accession>
<organism evidence="3 4">
    <name type="scientific">Mesorhizobium australicum</name>
    <dbReference type="NCBI Taxonomy" id="536018"/>
    <lineage>
        <taxon>Bacteria</taxon>
        <taxon>Pseudomonadati</taxon>
        <taxon>Pseudomonadota</taxon>
        <taxon>Alphaproteobacteria</taxon>
        <taxon>Hyphomicrobiales</taxon>
        <taxon>Phyllobacteriaceae</taxon>
        <taxon>Mesorhizobium</taxon>
    </lineage>
</organism>
<dbReference type="Pfam" id="PF23213">
    <property type="entry name" value="DUF7065"/>
    <property type="match status" value="1"/>
</dbReference>
<feature type="domain" description="DUF7064" evidence="1">
    <location>
        <begin position="192"/>
        <end position="295"/>
    </location>
</feature>
<proteinExistence type="predicted"/>
<reference evidence="3 4" key="1">
    <citation type="submission" date="2017-04" db="EMBL/GenBank/DDBJ databases">
        <authorList>
            <person name="Afonso C.L."/>
            <person name="Miller P.J."/>
            <person name="Scott M.A."/>
            <person name="Spackman E."/>
            <person name="Goraichik I."/>
            <person name="Dimitrov K.M."/>
            <person name="Suarez D.L."/>
            <person name="Swayne D.E."/>
        </authorList>
    </citation>
    <scope>NUCLEOTIDE SEQUENCE [LARGE SCALE GENOMIC DNA]</scope>
    <source>
        <strain evidence="3 4">B5P</strain>
    </source>
</reference>
<dbReference type="SUPFAM" id="SSF159245">
    <property type="entry name" value="AttH-like"/>
    <property type="match status" value="1"/>
</dbReference>
<name>A0A1X7N0E5_9HYPH</name>
<sequence>MTAAADTGVSARDDGLHFADMSDRWWITETAWFAFCNPERKLGGWIYNMFRPNIGTIAGGAWVWDDTASVPWEVPYSANYTALRIPENADLNDISLPTGVRLKTLVPLTKYKLGFEDEDRLSIDLTYNAVMPPRPMRKPDSSFQKLSHFDQFGRVTGSIKLHGEVIDIDCYAIRDRSWGPRPEHRPGQSAYVTGIASPDDAFLAVTKWNDPNYAISYGFMIRDGKIGDIVSGKRSVTRDPATGYVTYITIEGRDEFGRDLHAVGKRLSGIVLNRHSFIDSNGLIEWSINGKTGHGEDQDMWPVYAWSAMRRDARRAGGVS</sequence>
<dbReference type="OrthoDB" id="7054648at2"/>